<sequence length="173" mass="19116">MNQAVFLDRDGVINEVLSKRVRFVNTPEDFYLLEGVGAGVKKLKEAGYKVFVVTNQGGVGLGFMTDEDLHEVHGKMEEELEKHGAYLDDIAYCPDMPQAKSRCRKPAPGMILDLAKKHDIDLSRSFMAGDREVDIQAGKNAGTRTIFIGKDKKKAGADHQFPDLLSFAGWLTG</sequence>
<dbReference type="PANTHER" id="PTHR42891">
    <property type="entry name" value="D-GLYCERO-BETA-D-MANNO-HEPTOSE-1,7-BISPHOSPHATE 7-PHOSPHATASE"/>
    <property type="match status" value="1"/>
</dbReference>
<comment type="subcellular location">
    <subcellularLocation>
        <location evidence="1 7">Cytoplasm</location>
    </subcellularLocation>
</comment>
<keyword evidence="5 7" id="KW-0119">Carbohydrate metabolism</keyword>
<dbReference type="GO" id="GO:0046872">
    <property type="term" value="F:metal ion binding"/>
    <property type="evidence" value="ECO:0007669"/>
    <property type="project" value="UniProtKB-KW"/>
</dbReference>
<dbReference type="InterPro" id="IPR006543">
    <property type="entry name" value="Histidinol-phos"/>
</dbReference>
<dbReference type="Gene3D" id="3.40.50.1000">
    <property type="entry name" value="HAD superfamily/HAD-like"/>
    <property type="match status" value="1"/>
</dbReference>
<dbReference type="InterPro" id="IPR023214">
    <property type="entry name" value="HAD_sf"/>
</dbReference>
<protein>
    <recommendedName>
        <fullName evidence="6 7">D,D-heptose 1,7-bisphosphate phosphatase</fullName>
        <ecNumber evidence="7">3.1.3.-</ecNumber>
    </recommendedName>
</protein>
<dbReference type="InterPro" id="IPR004446">
    <property type="entry name" value="Heptose_bisP_phosphatase"/>
</dbReference>
<feature type="binding site" evidence="10">
    <location>
        <position position="130"/>
    </location>
    <ligand>
        <name>Mg(2+)</name>
        <dbReference type="ChEBI" id="CHEBI:18420"/>
    </ligand>
</feature>
<feature type="binding site" evidence="10">
    <location>
        <position position="8"/>
    </location>
    <ligand>
        <name>Mg(2+)</name>
        <dbReference type="ChEBI" id="CHEBI:18420"/>
    </ligand>
</feature>
<feature type="active site" description="Nucleophile" evidence="8">
    <location>
        <position position="8"/>
    </location>
</feature>
<keyword evidence="10" id="KW-0862">Zinc</keyword>
<evidence type="ECO:0000313" key="12">
    <source>
        <dbReference type="Proteomes" id="UP000219412"/>
    </source>
</evidence>
<dbReference type="AlphaFoldDB" id="A0A285UF37"/>
<proteinExistence type="inferred from homology"/>
<feature type="active site" description="Proton donor" evidence="8">
    <location>
        <position position="10"/>
    </location>
</feature>
<keyword evidence="10" id="KW-0460">Magnesium</keyword>
<evidence type="ECO:0000313" key="11">
    <source>
        <dbReference type="EMBL" id="SOC40554.1"/>
    </source>
</evidence>
<evidence type="ECO:0000256" key="1">
    <source>
        <dbReference type="ARBA" id="ARBA00004496"/>
    </source>
</evidence>
<comment type="cofactor">
    <cofactor evidence="10">
        <name>Mg(2+)</name>
        <dbReference type="ChEBI" id="CHEBI:18420"/>
    </cofactor>
</comment>
<dbReference type="Proteomes" id="UP000219412">
    <property type="component" value="Unassembled WGS sequence"/>
</dbReference>
<comment type="cofactor">
    <cofactor evidence="10">
        <name>Zn(2+)</name>
        <dbReference type="ChEBI" id="CHEBI:29105"/>
    </cofactor>
</comment>
<dbReference type="EMBL" id="OBQF01000002">
    <property type="protein sequence ID" value="SOC40554.1"/>
    <property type="molecule type" value="Genomic_DNA"/>
</dbReference>
<dbReference type="NCBIfam" id="TIGR01662">
    <property type="entry name" value="HAD-SF-IIIA"/>
    <property type="match status" value="1"/>
</dbReference>
<reference evidence="12" key="1">
    <citation type="submission" date="2017-08" db="EMBL/GenBank/DDBJ databases">
        <authorList>
            <person name="Varghese N."/>
            <person name="Submissions S."/>
        </authorList>
    </citation>
    <scope>NUCLEOTIDE SEQUENCE [LARGE SCALE GENOMIC DNA]</scope>
    <source>
        <strain evidence="12">DSM 23173</strain>
    </source>
</reference>
<dbReference type="GO" id="GO:0005975">
    <property type="term" value="P:carbohydrate metabolic process"/>
    <property type="evidence" value="ECO:0007669"/>
    <property type="project" value="InterPro"/>
</dbReference>
<dbReference type="NCBIfam" id="TIGR01656">
    <property type="entry name" value="Histidinol-ppas"/>
    <property type="match status" value="1"/>
</dbReference>
<dbReference type="InterPro" id="IPR036412">
    <property type="entry name" value="HAD-like_sf"/>
</dbReference>
<evidence type="ECO:0000256" key="7">
    <source>
        <dbReference type="PIRNR" id="PIRNR004682"/>
    </source>
</evidence>
<dbReference type="EC" id="3.1.3.-" evidence="7"/>
<gene>
    <name evidence="11" type="ORF">SAMN05878391_0997</name>
</gene>
<evidence type="ECO:0000256" key="2">
    <source>
        <dbReference type="ARBA" id="ARBA00022490"/>
    </source>
</evidence>
<accession>A0A285UF37</accession>
<feature type="site" description="Stabilizes the phosphoryl group" evidence="9">
    <location>
        <position position="105"/>
    </location>
</feature>
<keyword evidence="12" id="KW-1185">Reference proteome</keyword>
<evidence type="ECO:0000256" key="10">
    <source>
        <dbReference type="PIRSR" id="PIRSR004682-4"/>
    </source>
</evidence>
<evidence type="ECO:0000256" key="3">
    <source>
        <dbReference type="ARBA" id="ARBA00022723"/>
    </source>
</evidence>
<feature type="site" description="Stabilizes the phosphoryl group" evidence="9">
    <location>
        <position position="54"/>
    </location>
</feature>
<dbReference type="Pfam" id="PF13242">
    <property type="entry name" value="Hydrolase_like"/>
    <property type="match status" value="1"/>
</dbReference>
<feature type="binding site" evidence="10">
    <location>
        <position position="10"/>
    </location>
    <ligand>
        <name>Mg(2+)</name>
        <dbReference type="ChEBI" id="CHEBI:18420"/>
    </ligand>
</feature>
<dbReference type="InterPro" id="IPR006549">
    <property type="entry name" value="HAD-SF_hydro_IIIA"/>
</dbReference>
<name>A0A285UF37_9STAP</name>
<dbReference type="GO" id="GO:0005737">
    <property type="term" value="C:cytoplasm"/>
    <property type="evidence" value="ECO:0007669"/>
    <property type="project" value="UniProtKB-SubCell"/>
</dbReference>
<evidence type="ECO:0000256" key="4">
    <source>
        <dbReference type="ARBA" id="ARBA00022801"/>
    </source>
</evidence>
<comment type="similarity">
    <text evidence="7">Belongs to the gmhB family.</text>
</comment>
<dbReference type="OrthoDB" id="9801899at2"/>
<organism evidence="11 12">
    <name type="scientific">Salinicoccus kekensis</name>
    <dbReference type="NCBI Taxonomy" id="714307"/>
    <lineage>
        <taxon>Bacteria</taxon>
        <taxon>Bacillati</taxon>
        <taxon>Bacillota</taxon>
        <taxon>Bacilli</taxon>
        <taxon>Bacillales</taxon>
        <taxon>Staphylococcaceae</taxon>
        <taxon>Salinicoccus</taxon>
    </lineage>
</organism>
<keyword evidence="3 10" id="KW-0479">Metal-binding</keyword>
<evidence type="ECO:0000256" key="6">
    <source>
        <dbReference type="ARBA" id="ARBA00031828"/>
    </source>
</evidence>
<evidence type="ECO:0000256" key="9">
    <source>
        <dbReference type="PIRSR" id="PIRSR004682-3"/>
    </source>
</evidence>
<evidence type="ECO:0000256" key="5">
    <source>
        <dbReference type="ARBA" id="ARBA00023277"/>
    </source>
</evidence>
<keyword evidence="2 7" id="KW-0963">Cytoplasm</keyword>
<dbReference type="PIRSF" id="PIRSF004682">
    <property type="entry name" value="GmhB"/>
    <property type="match status" value="1"/>
</dbReference>
<feature type="binding site" evidence="10">
    <location>
        <position position="103"/>
    </location>
    <ligand>
        <name>Zn(2+)</name>
        <dbReference type="ChEBI" id="CHEBI:29105"/>
    </ligand>
</feature>
<feature type="binding site" evidence="10">
    <location>
        <position position="93"/>
    </location>
    <ligand>
        <name>Zn(2+)</name>
        <dbReference type="ChEBI" id="CHEBI:29105"/>
    </ligand>
</feature>
<dbReference type="RefSeq" id="WP_097039763.1">
    <property type="nucleotide sequence ID" value="NZ_OBQF01000002.1"/>
</dbReference>
<dbReference type="PANTHER" id="PTHR42891:SF1">
    <property type="entry name" value="D-GLYCERO-BETA-D-MANNO-HEPTOSE-1,7-BISPHOSPHATE 7-PHOSPHATASE"/>
    <property type="match status" value="1"/>
</dbReference>
<dbReference type="GO" id="GO:0016791">
    <property type="term" value="F:phosphatase activity"/>
    <property type="evidence" value="ECO:0007669"/>
    <property type="project" value="InterPro"/>
</dbReference>
<keyword evidence="4 7" id="KW-0378">Hydrolase</keyword>
<dbReference type="SUPFAM" id="SSF56784">
    <property type="entry name" value="HAD-like"/>
    <property type="match status" value="1"/>
</dbReference>
<evidence type="ECO:0000256" key="8">
    <source>
        <dbReference type="PIRSR" id="PIRSR004682-1"/>
    </source>
</evidence>
<dbReference type="CDD" id="cd07503">
    <property type="entry name" value="HAD_HisB-N"/>
    <property type="match status" value="1"/>
</dbReference>
<feature type="site" description="Contributes to substrate recognition" evidence="9">
    <location>
        <position position="104"/>
    </location>
</feature>